<dbReference type="PANTHER" id="PTHR46300:SF2">
    <property type="entry name" value="CYTOCHROME P450 MONOOXYGENASE ALNH-RELATED"/>
    <property type="match status" value="1"/>
</dbReference>
<evidence type="ECO:0000259" key="6">
    <source>
        <dbReference type="Pfam" id="PF21021"/>
    </source>
</evidence>
<reference evidence="7" key="1">
    <citation type="submission" date="2021-02" db="EMBL/GenBank/DDBJ databases">
        <authorList>
            <person name="Nowell W R."/>
        </authorList>
    </citation>
    <scope>NUCLEOTIDE SEQUENCE</scope>
</reference>
<dbReference type="Pfam" id="PF21021">
    <property type="entry name" value="FAF1"/>
    <property type="match status" value="1"/>
</dbReference>
<name>A0A814IUG0_9BILA</name>
<evidence type="ECO:0000256" key="3">
    <source>
        <dbReference type="ARBA" id="ARBA00023002"/>
    </source>
</evidence>
<evidence type="ECO:0000256" key="1">
    <source>
        <dbReference type="ARBA" id="ARBA00010617"/>
    </source>
</evidence>
<dbReference type="Gene3D" id="1.10.630.10">
    <property type="entry name" value="Cytochrome P450"/>
    <property type="match status" value="1"/>
</dbReference>
<protein>
    <recommendedName>
        <fullName evidence="6">Fas-associated factor 1/2-like UAS domain-containing protein</fullName>
    </recommendedName>
</protein>
<evidence type="ECO:0000313" key="8">
    <source>
        <dbReference type="Proteomes" id="UP000663845"/>
    </source>
</evidence>
<dbReference type="SUPFAM" id="SSF48264">
    <property type="entry name" value="Cytochrome P450"/>
    <property type="match status" value="1"/>
</dbReference>
<dbReference type="InterPro" id="IPR036396">
    <property type="entry name" value="Cyt_P450_sf"/>
</dbReference>
<evidence type="ECO:0000256" key="5">
    <source>
        <dbReference type="ARBA" id="ARBA00023033"/>
    </source>
</evidence>
<keyword evidence="4" id="KW-0408">Iron</keyword>
<comment type="caution">
    <text evidence="7">The sequence shown here is derived from an EMBL/GenBank/DDBJ whole genome shotgun (WGS) entry which is preliminary data.</text>
</comment>
<sequence length="197" mass="22814">MIERLLENYIVWPWDITFESNRNRLSTIWETTFSTPLFNDFSVEKCPMLIGITRRPTEIKSWIPTSKYQFTSLLKGHTLIRSQEKSIMKTLLSELNRYLGDADGTPHYGYGAGSRMCIGAHLANRELFTFFIRLIVGFKILGPMNEADAAITDGMEVNALPTALVVQPKKFKCRFEPRNLEDLELWIENSRQRAEIY</sequence>
<dbReference type="GO" id="GO:0016705">
    <property type="term" value="F:oxidoreductase activity, acting on paired donors, with incorporation or reduction of molecular oxygen"/>
    <property type="evidence" value="ECO:0007669"/>
    <property type="project" value="InterPro"/>
</dbReference>
<dbReference type="InterPro" id="IPR001128">
    <property type="entry name" value="Cyt_P450"/>
</dbReference>
<dbReference type="GO" id="GO:0020037">
    <property type="term" value="F:heme binding"/>
    <property type="evidence" value="ECO:0007669"/>
    <property type="project" value="InterPro"/>
</dbReference>
<dbReference type="Pfam" id="PF00067">
    <property type="entry name" value="p450"/>
    <property type="match status" value="1"/>
</dbReference>
<dbReference type="InterPro" id="IPR050364">
    <property type="entry name" value="Cytochrome_P450_fung"/>
</dbReference>
<proteinExistence type="inferred from homology"/>
<dbReference type="GO" id="GO:0005506">
    <property type="term" value="F:iron ion binding"/>
    <property type="evidence" value="ECO:0007669"/>
    <property type="project" value="InterPro"/>
</dbReference>
<evidence type="ECO:0000256" key="4">
    <source>
        <dbReference type="ARBA" id="ARBA00023004"/>
    </source>
</evidence>
<evidence type="ECO:0000313" key="7">
    <source>
        <dbReference type="EMBL" id="CAF1029397.1"/>
    </source>
</evidence>
<dbReference type="AlphaFoldDB" id="A0A814IUG0"/>
<dbReference type="EMBL" id="CAJNOG010000165">
    <property type="protein sequence ID" value="CAF1029397.1"/>
    <property type="molecule type" value="Genomic_DNA"/>
</dbReference>
<keyword evidence="5" id="KW-0503">Monooxygenase</keyword>
<dbReference type="Gene3D" id="3.40.30.10">
    <property type="entry name" value="Glutaredoxin"/>
    <property type="match status" value="1"/>
</dbReference>
<organism evidence="7 8">
    <name type="scientific">Adineta steineri</name>
    <dbReference type="NCBI Taxonomy" id="433720"/>
    <lineage>
        <taxon>Eukaryota</taxon>
        <taxon>Metazoa</taxon>
        <taxon>Spiralia</taxon>
        <taxon>Gnathifera</taxon>
        <taxon>Rotifera</taxon>
        <taxon>Eurotatoria</taxon>
        <taxon>Bdelloidea</taxon>
        <taxon>Adinetida</taxon>
        <taxon>Adinetidae</taxon>
        <taxon>Adineta</taxon>
    </lineage>
</organism>
<dbReference type="Proteomes" id="UP000663845">
    <property type="component" value="Unassembled WGS sequence"/>
</dbReference>
<evidence type="ECO:0000256" key="2">
    <source>
        <dbReference type="ARBA" id="ARBA00022723"/>
    </source>
</evidence>
<comment type="similarity">
    <text evidence="1">Belongs to the cytochrome P450 family.</text>
</comment>
<dbReference type="GO" id="GO:0004497">
    <property type="term" value="F:monooxygenase activity"/>
    <property type="evidence" value="ECO:0007669"/>
    <property type="project" value="UniProtKB-KW"/>
</dbReference>
<accession>A0A814IUG0</accession>
<dbReference type="InterPro" id="IPR049483">
    <property type="entry name" value="FAF1_2-like_UAS"/>
</dbReference>
<keyword evidence="2" id="KW-0479">Metal-binding</keyword>
<keyword evidence="3" id="KW-0560">Oxidoreductase</keyword>
<feature type="domain" description="Fas-associated factor 1/2-like UAS" evidence="6">
    <location>
        <begin position="2"/>
        <end position="60"/>
    </location>
</feature>
<gene>
    <name evidence="7" type="ORF">JYZ213_LOCUS17511</name>
</gene>
<dbReference type="PANTHER" id="PTHR46300">
    <property type="entry name" value="P450, PUTATIVE (EUROFUNG)-RELATED-RELATED"/>
    <property type="match status" value="1"/>
</dbReference>